<protein>
    <submittedName>
        <fullName evidence="13">TonB-dependent receptor</fullName>
    </submittedName>
</protein>
<evidence type="ECO:0000256" key="10">
    <source>
        <dbReference type="SAM" id="SignalP"/>
    </source>
</evidence>
<dbReference type="InterPro" id="IPR036942">
    <property type="entry name" value="Beta-barrel_TonB_sf"/>
</dbReference>
<comment type="similarity">
    <text evidence="8 9">Belongs to the TonB-dependent receptor family.</text>
</comment>
<evidence type="ECO:0000313" key="14">
    <source>
        <dbReference type="Proteomes" id="UP001139369"/>
    </source>
</evidence>
<dbReference type="InterPro" id="IPR037066">
    <property type="entry name" value="Plug_dom_sf"/>
</dbReference>
<dbReference type="AlphaFoldDB" id="A0A9X2AM44"/>
<proteinExistence type="inferred from homology"/>
<dbReference type="PANTHER" id="PTHR47234:SF3">
    <property type="entry name" value="SECRETIN_TONB SHORT N-TERMINAL DOMAIN-CONTAINING PROTEIN"/>
    <property type="match status" value="1"/>
</dbReference>
<dbReference type="GO" id="GO:0009279">
    <property type="term" value="C:cell outer membrane"/>
    <property type="evidence" value="ECO:0007669"/>
    <property type="project" value="UniProtKB-SubCell"/>
</dbReference>
<dbReference type="PANTHER" id="PTHR47234">
    <property type="match status" value="1"/>
</dbReference>
<evidence type="ECO:0000256" key="2">
    <source>
        <dbReference type="ARBA" id="ARBA00022448"/>
    </source>
</evidence>
<organism evidence="13 14">
    <name type="scientific">Polaribacter marinus</name>
    <dbReference type="NCBI Taxonomy" id="2916838"/>
    <lineage>
        <taxon>Bacteria</taxon>
        <taxon>Pseudomonadati</taxon>
        <taxon>Bacteroidota</taxon>
        <taxon>Flavobacteriia</taxon>
        <taxon>Flavobacteriales</taxon>
        <taxon>Flavobacteriaceae</taxon>
    </lineage>
</organism>
<evidence type="ECO:0000256" key="5">
    <source>
        <dbReference type="ARBA" id="ARBA00023077"/>
    </source>
</evidence>
<dbReference type="InterPro" id="IPR012910">
    <property type="entry name" value="Plug_dom"/>
</dbReference>
<dbReference type="Gene3D" id="2.170.130.10">
    <property type="entry name" value="TonB-dependent receptor, plug domain"/>
    <property type="match status" value="1"/>
</dbReference>
<evidence type="ECO:0000256" key="7">
    <source>
        <dbReference type="ARBA" id="ARBA00023237"/>
    </source>
</evidence>
<dbReference type="RefSeq" id="WP_242179076.1">
    <property type="nucleotide sequence ID" value="NZ_JAKQYM010000009.1"/>
</dbReference>
<comment type="subcellular location">
    <subcellularLocation>
        <location evidence="1 8">Cell outer membrane</location>
        <topology evidence="1 8">Multi-pass membrane protein</topology>
    </subcellularLocation>
</comment>
<dbReference type="Gene3D" id="2.40.170.20">
    <property type="entry name" value="TonB-dependent receptor, beta-barrel domain"/>
    <property type="match status" value="1"/>
</dbReference>
<evidence type="ECO:0000256" key="9">
    <source>
        <dbReference type="RuleBase" id="RU003357"/>
    </source>
</evidence>
<dbReference type="InterPro" id="IPR008969">
    <property type="entry name" value="CarboxyPept-like_regulatory"/>
</dbReference>
<feature type="domain" description="TonB-dependent receptor-like beta-barrel" evidence="11">
    <location>
        <begin position="425"/>
        <end position="913"/>
    </location>
</feature>
<keyword evidence="4 8" id="KW-0812">Transmembrane</keyword>
<sequence>MQNNNFSKSLIIAFLFLFTQAISAQTIKGKVVNADGEGAPYINVLEKGTTNGVSTDENGSFSITVKQLPSTLVFSSLGFKSVEKKISDTKFFTITLEEDNVALDEVVLVGSRNKNRTVADTPVAIDIIDISELVSAGPQVSINDILNYVAPSFTSTTQTISDGTDHIDPAALRGLGPDQVLVLVNGKRRHNTSLVNVNSTVGRGSVGTDMNAIPSFAIKKIELLKDGAAAQYGSDAIAGVINIVLKDNQGFSIQANANANVGSETNNQRGGIDGEGFQIDANYGIPLSDKGGFINFTGSLSTREPSSRAGYEGFSGDIFNGANSVEWVGFNSGKGSDITQYSFSDIQFFAQGVTHFDLSLKNDIQNATSMSQLQSLLGLDTTDAELEARNLTRSDFNMRVGQSQLRSGQFFANMELPINDNFEVYAFGGMSYRNGNAGGFYRTPNQSRNYTGLYRAGFLPEINSDVKDKSAAIGIRGKQGDWDVDFSNTWGENSFGYNISNTVNATMLSSSPLSADAGGYSFSQNTTNLDVSRFYEDTFKGLNVAFGAEYRLENYQIMQGQEESWATYDINGNIWNGDASLQVTDFFGNARAGGIQVFPGFRPENERNAYRNNYSAYVDLEADFTDKWLVSGALRYENYSDFGSTLNWKLATLYKLTDNVNVRAAASTGFRAPSLQQQNFNATSTNFINGIPNEVGTFSNDSRIAKLLGIPQLKQEESFSTSLGLTAKFPDANITLTVDGYFIAIEDRVVLTGNFSRPTQAGELQSLFDQANATQARFFSNAIDTETKGLDINVSHRTHVLGNVSLTTDLAFAYSQTKKVDDVHASQQLASQIDTYFGERDQYFLEFATPRVKGSLSHSLKGEKWSMFLRNSFFGSVFNPDGLHEEFGSKVITDLSFGINVTEDLTFTFGSSNIFDVYPDKTPNNSNENLTSNNQFIYPRVTSQFGINGRTAFARLNLKL</sequence>
<keyword evidence="10" id="KW-0732">Signal</keyword>
<evidence type="ECO:0000259" key="12">
    <source>
        <dbReference type="Pfam" id="PF07715"/>
    </source>
</evidence>
<keyword evidence="6 8" id="KW-0472">Membrane</keyword>
<dbReference type="Pfam" id="PF00593">
    <property type="entry name" value="TonB_dep_Rec_b-barrel"/>
    <property type="match status" value="1"/>
</dbReference>
<evidence type="ECO:0000256" key="4">
    <source>
        <dbReference type="ARBA" id="ARBA00022692"/>
    </source>
</evidence>
<dbReference type="InterPro" id="IPR039426">
    <property type="entry name" value="TonB-dep_rcpt-like"/>
</dbReference>
<keyword evidence="14" id="KW-1185">Reference proteome</keyword>
<feature type="signal peptide" evidence="10">
    <location>
        <begin position="1"/>
        <end position="24"/>
    </location>
</feature>
<dbReference type="Proteomes" id="UP001139369">
    <property type="component" value="Unassembled WGS sequence"/>
</dbReference>
<feature type="domain" description="TonB-dependent receptor plug" evidence="12">
    <location>
        <begin position="118"/>
        <end position="240"/>
    </location>
</feature>
<comment type="caution">
    <text evidence="13">The sequence shown here is derived from an EMBL/GenBank/DDBJ whole genome shotgun (WGS) entry which is preliminary data.</text>
</comment>
<evidence type="ECO:0000256" key="8">
    <source>
        <dbReference type="PROSITE-ProRule" id="PRU01360"/>
    </source>
</evidence>
<evidence type="ECO:0000313" key="13">
    <source>
        <dbReference type="EMBL" id="MCI2229965.1"/>
    </source>
</evidence>
<dbReference type="PROSITE" id="PS52016">
    <property type="entry name" value="TONB_DEPENDENT_REC_3"/>
    <property type="match status" value="1"/>
</dbReference>
<dbReference type="Pfam" id="PF13715">
    <property type="entry name" value="CarbopepD_reg_2"/>
    <property type="match status" value="1"/>
</dbReference>
<evidence type="ECO:0000256" key="3">
    <source>
        <dbReference type="ARBA" id="ARBA00022452"/>
    </source>
</evidence>
<keyword evidence="7 8" id="KW-0998">Cell outer membrane</keyword>
<keyword evidence="2 8" id="KW-0813">Transport</keyword>
<dbReference type="InterPro" id="IPR000531">
    <property type="entry name" value="Beta-barrel_TonB"/>
</dbReference>
<keyword evidence="3 8" id="KW-1134">Transmembrane beta strand</keyword>
<dbReference type="EMBL" id="JAKQYM010000009">
    <property type="protein sequence ID" value="MCI2229965.1"/>
    <property type="molecule type" value="Genomic_DNA"/>
</dbReference>
<keyword evidence="5 9" id="KW-0798">TonB box</keyword>
<evidence type="ECO:0000259" key="11">
    <source>
        <dbReference type="Pfam" id="PF00593"/>
    </source>
</evidence>
<dbReference type="SUPFAM" id="SSF49464">
    <property type="entry name" value="Carboxypeptidase regulatory domain-like"/>
    <property type="match status" value="1"/>
</dbReference>
<evidence type="ECO:0000256" key="1">
    <source>
        <dbReference type="ARBA" id="ARBA00004571"/>
    </source>
</evidence>
<dbReference type="SUPFAM" id="SSF56935">
    <property type="entry name" value="Porins"/>
    <property type="match status" value="1"/>
</dbReference>
<gene>
    <name evidence="13" type="ORF">MC378_12375</name>
</gene>
<evidence type="ECO:0000256" key="6">
    <source>
        <dbReference type="ARBA" id="ARBA00023136"/>
    </source>
</evidence>
<name>A0A9X2AM44_9FLAO</name>
<dbReference type="Pfam" id="PF07715">
    <property type="entry name" value="Plug"/>
    <property type="match status" value="1"/>
</dbReference>
<keyword evidence="13" id="KW-0675">Receptor</keyword>
<reference evidence="13" key="1">
    <citation type="submission" date="2022-02" db="EMBL/GenBank/DDBJ databases">
        <title>Polaribacter sp. MSW13, isolated from seawater.</title>
        <authorList>
            <person name="Kristyanto S."/>
            <person name="Jung J."/>
            <person name="Jeon C.O."/>
        </authorList>
    </citation>
    <scope>NUCLEOTIDE SEQUENCE</scope>
    <source>
        <strain evidence="13">MSW13</strain>
    </source>
</reference>
<feature type="chain" id="PRO_5040872700" evidence="10">
    <location>
        <begin position="25"/>
        <end position="960"/>
    </location>
</feature>
<accession>A0A9X2AM44</accession>